<keyword evidence="7" id="KW-0969">Cilium</keyword>
<dbReference type="Proteomes" id="UP000887540">
    <property type="component" value="Unplaced"/>
</dbReference>
<keyword evidence="13" id="KW-1185">Reference proteome</keyword>
<dbReference type="Gene3D" id="1.20.1520.10">
    <property type="entry name" value="ADP-ribosylation factor-like 2-binding protein, domain"/>
    <property type="match status" value="1"/>
</dbReference>
<feature type="compositionally biased region" description="Basic and acidic residues" evidence="11">
    <location>
        <begin position="423"/>
        <end position="432"/>
    </location>
</feature>
<evidence type="ECO:0000256" key="6">
    <source>
        <dbReference type="ARBA" id="ARBA00023054"/>
    </source>
</evidence>
<organism evidence="13 14">
    <name type="scientific">Acrobeloides nanus</name>
    <dbReference type="NCBI Taxonomy" id="290746"/>
    <lineage>
        <taxon>Eukaryota</taxon>
        <taxon>Metazoa</taxon>
        <taxon>Ecdysozoa</taxon>
        <taxon>Nematoda</taxon>
        <taxon>Chromadorea</taxon>
        <taxon>Rhabditida</taxon>
        <taxon>Tylenchina</taxon>
        <taxon>Cephalobomorpha</taxon>
        <taxon>Cephaloboidea</taxon>
        <taxon>Cephalobidae</taxon>
        <taxon>Acrobeloides</taxon>
    </lineage>
</organism>
<feature type="region of interest" description="Disordered" evidence="11">
    <location>
        <begin position="243"/>
        <end position="278"/>
    </location>
</feature>
<feature type="compositionally biased region" description="Low complexity" evidence="11">
    <location>
        <begin position="250"/>
        <end position="272"/>
    </location>
</feature>
<accession>A0A914EDI4</accession>
<comment type="similarity">
    <text evidence="3">Belongs to the CFAP36 family.</text>
</comment>
<proteinExistence type="inferred from homology"/>
<reference evidence="14" key="1">
    <citation type="submission" date="2022-11" db="UniProtKB">
        <authorList>
            <consortium name="WormBaseParasite"/>
        </authorList>
    </citation>
    <scope>IDENTIFICATION</scope>
</reference>
<sequence>MLRRRSLSTTKKPNNKQIFKKFLEFLESGVWTMPISMFTEQHSILFDREQGDPNTYDHLHKEFASLVDVLIESYCDDVGLTPRELVEALKSTDQSTKLSYRERILLEPVVAAQDFNVFVPMMMRKSIEMQLQALHMLTKLSGLLPSSLRLDDDDAEMYRILNEEDESERFILISVLKQSREEWEQDKKWREEMEKQFQTTLKASEAEMQFLEHQRQVEQHKVEEAMRQNSDYLQHLDFGSTNKVSSSSIGTNTEGKSSSSSSTETTRKTSASIGTNTDAAPFKTSAAVGTEISSTGNCTEINAKEKSSNANGTERKFSIQADKTNNETGTRKEDLSFLSSANTNNDKSSSTEKMASSKPKSPDFDILTLKPKSSKETRRSSTTKLESGTAKNSDESKPTSADGSSNARPPTSRPRSVSTKVPKQNEAKKVIDSKGMFGKDGVKEVKSQMPTTMVKPAPENSEGGNEVKTDSKRPMTAKKKNGTNKPIAVQPAEPRFDYRSLLQEKEGIPEELLKQRAEYLRQQRDKLLEMKRVEREKQLQNLETANERPKTAKAARGALQGLRLGPTNEEVLEARRALASKLKTEVVEGSV</sequence>
<evidence type="ECO:0000256" key="7">
    <source>
        <dbReference type="ARBA" id="ARBA00023069"/>
    </source>
</evidence>
<dbReference type="Pfam" id="PF11527">
    <property type="entry name" value="ARL2_Bind_BART"/>
    <property type="match status" value="1"/>
</dbReference>
<dbReference type="InterPro" id="IPR038888">
    <property type="entry name" value="CFAP36"/>
</dbReference>
<dbReference type="PANTHER" id="PTHR21532:SF0">
    <property type="entry name" value="CILIA- AND FLAGELLA-ASSOCIATED PROTEIN 36"/>
    <property type="match status" value="1"/>
</dbReference>
<keyword evidence="5" id="KW-0963">Cytoplasm</keyword>
<evidence type="ECO:0000313" key="14">
    <source>
        <dbReference type="WBParaSite" id="ACRNAN_scaffold7017.g16566.t1"/>
    </source>
</evidence>
<feature type="coiled-coil region" evidence="10">
    <location>
        <begin position="194"/>
        <end position="228"/>
    </location>
</feature>
<evidence type="ECO:0000256" key="3">
    <source>
        <dbReference type="ARBA" id="ARBA00007460"/>
    </source>
</evidence>
<evidence type="ECO:0000259" key="12">
    <source>
        <dbReference type="Pfam" id="PF11527"/>
    </source>
</evidence>
<dbReference type="GO" id="GO:0005930">
    <property type="term" value="C:axoneme"/>
    <property type="evidence" value="ECO:0007669"/>
    <property type="project" value="TreeGrafter"/>
</dbReference>
<evidence type="ECO:0000313" key="13">
    <source>
        <dbReference type="Proteomes" id="UP000887540"/>
    </source>
</evidence>
<name>A0A914EDI4_9BILA</name>
<dbReference type="InterPro" id="IPR042541">
    <property type="entry name" value="BART_sf"/>
</dbReference>
<dbReference type="PANTHER" id="PTHR21532">
    <property type="entry name" value="PHOSPHODIESTERASE HL"/>
    <property type="match status" value="1"/>
</dbReference>
<evidence type="ECO:0000256" key="4">
    <source>
        <dbReference type="ARBA" id="ARBA00021815"/>
    </source>
</evidence>
<dbReference type="AlphaFoldDB" id="A0A914EDI4"/>
<evidence type="ECO:0000256" key="10">
    <source>
        <dbReference type="SAM" id="Coils"/>
    </source>
</evidence>
<dbReference type="InterPro" id="IPR023379">
    <property type="entry name" value="BART_dom"/>
</dbReference>
<keyword evidence="6 10" id="KW-0175">Coiled coil</keyword>
<dbReference type="WBParaSite" id="ACRNAN_scaffold7017.g16566.t1">
    <property type="protein sequence ID" value="ACRNAN_scaffold7017.g16566.t1"/>
    <property type="gene ID" value="ACRNAN_scaffold7017.g16566"/>
</dbReference>
<evidence type="ECO:0000256" key="1">
    <source>
        <dbReference type="ARBA" id="ARBA00004138"/>
    </source>
</evidence>
<protein>
    <recommendedName>
        <fullName evidence="4">Cilia- and flagella-associated protein 36</fullName>
    </recommendedName>
    <alternativeName>
        <fullName evidence="9">Coiled-coil domain-containing protein 104</fullName>
    </alternativeName>
</protein>
<evidence type="ECO:0000256" key="2">
    <source>
        <dbReference type="ARBA" id="ARBA00004496"/>
    </source>
</evidence>
<feature type="compositionally biased region" description="Polar residues" evidence="11">
    <location>
        <begin position="337"/>
        <end position="354"/>
    </location>
</feature>
<feature type="domain" description="BART" evidence="12">
    <location>
        <begin position="15"/>
        <end position="130"/>
    </location>
</feature>
<evidence type="ECO:0000256" key="5">
    <source>
        <dbReference type="ARBA" id="ARBA00022490"/>
    </source>
</evidence>
<keyword evidence="8" id="KW-0966">Cell projection</keyword>
<evidence type="ECO:0000256" key="8">
    <source>
        <dbReference type="ARBA" id="ARBA00023273"/>
    </source>
</evidence>
<feature type="compositionally biased region" description="Polar residues" evidence="11">
    <location>
        <begin position="398"/>
        <end position="422"/>
    </location>
</feature>
<comment type="subcellular location">
    <subcellularLocation>
        <location evidence="1">Cell projection</location>
        <location evidence="1">Cilium</location>
    </subcellularLocation>
    <subcellularLocation>
        <location evidence="2">Cytoplasm</location>
    </subcellularLocation>
</comment>
<evidence type="ECO:0000256" key="11">
    <source>
        <dbReference type="SAM" id="MobiDB-lite"/>
    </source>
</evidence>
<feature type="region of interest" description="Disordered" evidence="11">
    <location>
        <begin position="299"/>
        <end position="495"/>
    </location>
</feature>
<dbReference type="GO" id="GO:0097546">
    <property type="term" value="C:ciliary base"/>
    <property type="evidence" value="ECO:0007669"/>
    <property type="project" value="TreeGrafter"/>
</dbReference>
<feature type="compositionally biased region" description="Basic and acidic residues" evidence="11">
    <location>
        <begin position="302"/>
        <end position="317"/>
    </location>
</feature>
<evidence type="ECO:0000256" key="9">
    <source>
        <dbReference type="ARBA" id="ARBA00031593"/>
    </source>
</evidence>